<dbReference type="InParanoid" id="A0A2J6SNH2"/>
<gene>
    <name evidence="2" type="ORF">K444DRAFT_637477</name>
</gene>
<dbReference type="GeneID" id="36592206"/>
<keyword evidence="3" id="KW-1185">Reference proteome</keyword>
<protein>
    <submittedName>
        <fullName evidence="2">Uncharacterized protein</fullName>
    </submittedName>
</protein>
<dbReference type="RefSeq" id="XP_024729202.1">
    <property type="nucleotide sequence ID" value="XM_024884129.1"/>
</dbReference>
<dbReference type="EMBL" id="KZ613912">
    <property type="protein sequence ID" value="PMD52298.1"/>
    <property type="molecule type" value="Genomic_DNA"/>
</dbReference>
<dbReference type="Proteomes" id="UP000235371">
    <property type="component" value="Unassembled WGS sequence"/>
</dbReference>
<dbReference type="AlphaFoldDB" id="A0A2J6SNH2"/>
<evidence type="ECO:0000256" key="1">
    <source>
        <dbReference type="SAM" id="MobiDB-lite"/>
    </source>
</evidence>
<evidence type="ECO:0000313" key="2">
    <source>
        <dbReference type="EMBL" id="PMD52298.1"/>
    </source>
</evidence>
<sequence length="403" mass="44318">MLQLETNTKAKMASSDSTSLAFRPKFRASQTPPASTQFMIAFLSSKLAGSATDSVTLSRVEVHDLVRCLQRTTESEAAAIQASNQELVAAKQDLATLRAHCRLGDYAGAVFNYLKNSTPDFPKVTRATDLGPLLRGKCSSKADARAMEVLEKSMVRLAAQDEGFPGPEGAKLACLAYSDRNLVCHSEAGALKIARDWEALAHHIDKDLRALPDILPEDQMKHLDKWEGIIEFYRDRAIVKGEDGGSFRPSSAWTTDGRRKGLRSDPEATGHRKRGPSGSLDGEPPAKVLKSDDKDNDEIVNDPSENSETSQEISALWKDLRDGFIQIIGLNPERALKELGNYLKLQVVTIDTLTGKTETKTGKELKKDRRVKKVAENLYCILPHIRLASGLVHLFVVPETSSH</sequence>
<name>A0A2J6SNH2_9HELO</name>
<reference evidence="2 3" key="1">
    <citation type="submission" date="2016-04" db="EMBL/GenBank/DDBJ databases">
        <title>A degradative enzymes factory behind the ericoid mycorrhizal symbiosis.</title>
        <authorList>
            <consortium name="DOE Joint Genome Institute"/>
            <person name="Martino E."/>
            <person name="Morin E."/>
            <person name="Grelet G."/>
            <person name="Kuo A."/>
            <person name="Kohler A."/>
            <person name="Daghino S."/>
            <person name="Barry K."/>
            <person name="Choi C."/>
            <person name="Cichocki N."/>
            <person name="Clum A."/>
            <person name="Copeland A."/>
            <person name="Hainaut M."/>
            <person name="Haridas S."/>
            <person name="Labutti K."/>
            <person name="Lindquist E."/>
            <person name="Lipzen A."/>
            <person name="Khouja H.-R."/>
            <person name="Murat C."/>
            <person name="Ohm R."/>
            <person name="Olson A."/>
            <person name="Spatafora J."/>
            <person name="Veneault-Fourrey C."/>
            <person name="Henrissat B."/>
            <person name="Grigoriev I."/>
            <person name="Martin F."/>
            <person name="Perotto S."/>
        </authorList>
    </citation>
    <scope>NUCLEOTIDE SEQUENCE [LARGE SCALE GENOMIC DNA]</scope>
    <source>
        <strain evidence="2 3">E</strain>
    </source>
</reference>
<feature type="compositionally biased region" description="Basic and acidic residues" evidence="1">
    <location>
        <begin position="256"/>
        <end position="270"/>
    </location>
</feature>
<accession>A0A2J6SNH2</accession>
<organism evidence="2 3">
    <name type="scientific">Hyaloscypha bicolor E</name>
    <dbReference type="NCBI Taxonomy" id="1095630"/>
    <lineage>
        <taxon>Eukaryota</taxon>
        <taxon>Fungi</taxon>
        <taxon>Dikarya</taxon>
        <taxon>Ascomycota</taxon>
        <taxon>Pezizomycotina</taxon>
        <taxon>Leotiomycetes</taxon>
        <taxon>Helotiales</taxon>
        <taxon>Hyaloscyphaceae</taxon>
        <taxon>Hyaloscypha</taxon>
        <taxon>Hyaloscypha bicolor</taxon>
    </lineage>
</organism>
<feature type="region of interest" description="Disordered" evidence="1">
    <location>
        <begin position="244"/>
        <end position="311"/>
    </location>
</feature>
<dbReference type="OrthoDB" id="3598803at2759"/>
<evidence type="ECO:0000313" key="3">
    <source>
        <dbReference type="Proteomes" id="UP000235371"/>
    </source>
</evidence>
<proteinExistence type="predicted"/>